<proteinExistence type="predicted"/>
<keyword evidence="3" id="KW-0677">Repeat</keyword>
<keyword evidence="9" id="KW-1185">Reference proteome</keyword>
<dbReference type="InterPro" id="IPR013098">
    <property type="entry name" value="Ig_I-set"/>
</dbReference>
<feature type="coiled-coil region" evidence="6">
    <location>
        <begin position="619"/>
        <end position="646"/>
    </location>
</feature>
<feature type="region of interest" description="Disordered" evidence="7">
    <location>
        <begin position="15"/>
        <end position="35"/>
    </location>
</feature>
<dbReference type="Pfam" id="PF07679">
    <property type="entry name" value="I-set"/>
    <property type="match status" value="6"/>
</dbReference>
<dbReference type="SUPFAM" id="SSF46966">
    <property type="entry name" value="Spectrin repeat"/>
    <property type="match status" value="1"/>
</dbReference>
<dbReference type="FunFam" id="2.60.40.10:FF:000425">
    <property type="entry name" value="Myosin light chain kinase"/>
    <property type="match status" value="2"/>
</dbReference>
<dbReference type="InterPro" id="IPR056701">
    <property type="entry name" value="DUF7799"/>
</dbReference>
<dbReference type="InterPro" id="IPR013783">
    <property type="entry name" value="Ig-like_fold"/>
</dbReference>
<keyword evidence="2" id="KW-0963">Cytoplasm</keyword>
<evidence type="ECO:0000256" key="7">
    <source>
        <dbReference type="SAM" id="MobiDB-lite"/>
    </source>
</evidence>
<dbReference type="Pfam" id="PF25075">
    <property type="entry name" value="DUF7799"/>
    <property type="match status" value="1"/>
</dbReference>
<feature type="domain" description="Ig-like" evidence="8">
    <location>
        <begin position="1526"/>
        <end position="1616"/>
    </location>
</feature>
<evidence type="ECO:0000313" key="9">
    <source>
        <dbReference type="Proteomes" id="UP000887572"/>
    </source>
</evidence>
<evidence type="ECO:0000256" key="1">
    <source>
        <dbReference type="ARBA" id="ARBA00004496"/>
    </source>
</evidence>
<dbReference type="InterPro" id="IPR003598">
    <property type="entry name" value="Ig_sub2"/>
</dbReference>
<dbReference type="Pfam" id="PF25101">
    <property type="entry name" value="Spectrin_7"/>
    <property type="match status" value="1"/>
</dbReference>
<evidence type="ECO:0000256" key="6">
    <source>
        <dbReference type="SAM" id="Coils"/>
    </source>
</evidence>
<evidence type="ECO:0000256" key="4">
    <source>
        <dbReference type="ARBA" id="ARBA00023157"/>
    </source>
</evidence>
<evidence type="ECO:0000256" key="5">
    <source>
        <dbReference type="ARBA" id="ARBA00023319"/>
    </source>
</evidence>
<accession>A0A914IC50</accession>
<name>A0A914IC50_GLORO</name>
<dbReference type="WBParaSite" id="Gr19_v10_g9465.t1">
    <property type="protein sequence ID" value="Gr19_v10_g9465.t1"/>
    <property type="gene ID" value="Gr19_v10_g9465"/>
</dbReference>
<evidence type="ECO:0000256" key="2">
    <source>
        <dbReference type="ARBA" id="ARBA00022490"/>
    </source>
</evidence>
<dbReference type="InterPro" id="IPR007110">
    <property type="entry name" value="Ig-like_dom"/>
</dbReference>
<dbReference type="PANTHER" id="PTHR47633:SF15">
    <property type="entry name" value="IG-LIKE DOMAIN-CONTAINING PROTEIN"/>
    <property type="match status" value="1"/>
</dbReference>
<dbReference type="PROSITE" id="PS50835">
    <property type="entry name" value="IG_LIKE"/>
    <property type="match status" value="6"/>
</dbReference>
<protein>
    <submittedName>
        <fullName evidence="10">Ig-like domain-containing protein</fullName>
    </submittedName>
</protein>
<dbReference type="SMART" id="SM00409">
    <property type="entry name" value="IG"/>
    <property type="match status" value="6"/>
</dbReference>
<keyword evidence="4" id="KW-1015">Disulfide bond</keyword>
<dbReference type="SMART" id="SM00408">
    <property type="entry name" value="IGc2"/>
    <property type="match status" value="6"/>
</dbReference>
<dbReference type="FunFam" id="2.60.40.10:FF:000032">
    <property type="entry name" value="palladin isoform X1"/>
    <property type="match status" value="2"/>
</dbReference>
<sequence length="1667" mass="187449">MASAKVEAAMAVAKPSIGASQSPQQKTMPTTMGSSTTTTLSTIAVRAEPHSTIVVAIVKSVGFVELRIDEMQPGLLQIGTTPSENAQLLLIHEDLYERLLSKQEQVEELLGRAEKLVTEQTEPDDIRIYEAMADGLATAWKSLSRQLALRGYILADTQQLYEIALKHEELAKLTNSRLNKSEKAAEMLDELQRIIDELAELTREGLEIGSTVIAQIRILGALTDNEERPREALNSCLAIEKIMLRIAQSWEFIENSWRFQRNGQQMQALDEKIVIISEHHQQQQQNAMQNVKKDKSAATSALDMSEANLTAAEQWLLTAAQRFERVRNDDDEEEELELQILVNEIKANYASLKCISEQIDPVLKPTSATRCDQLLEHYNRLLKEVQMRGDLLERTQTMMQKTDMLLVQLEKMGDDLRHASAAMAGELGPLAQQKGVALIEDGVQLCAQWEREPADGAAWRAAVDKRVERLKEAVIDVVRMARDRIASGKSDKLRETLASLEHWLHSVAGHVMSEPITLSPTAAETIEFLNRLRRFSSDLTYKEQQLRSLLASQQKLQHFVLAEEQRLDAMHAGICQIRQMVESRMKLGQTLEQLHKLSRELDTSLHFFGTLLKNEGAKNADNETAVEQHQKQLQQMRNLLQQANEHIYRERHQTEKFASLAKSLNDTDPGLNIYPALDWSRSTLSSHEKELSRLTKLSKQWETERQNRQNLKTSTNGTFKPRITVHLPLEHFVLAGSRLELSARAEGNPEPEIVWLKDGCSIGELTGHRRMGWLNSLATLVIEELLDEDIGEYVLIARNALGEAESKCKLIVVQPHVPTKFANNVKTDGEVKQKHEQQATVVTTTTTVTRLESAEQKLMHEEDVHEVHARLVDEQQQHDKPRFVRQLENVSAREGDPFTLDCVVVGNPEPKIIWYREEQTVLESDRFRLAFRGDHCALSCSEARTEDAGLYKVLAVNMHGETMNFCRVCIVPPSPKRNNRVAPPTAPKPVTPILARRVEPGEPVPEIVTVLNDTVLPNADVPPLIEPQLSSQVVREGQPVNFQVRIKGVPKPGVRWFYNGSPIDGDRQDLVLSKDSENCHVLNIPRVGLGHAGQYTVEAQNKAGRERSSATLNVLLGFEETNTKTTATTTTATTSPTSGFDSPQFGSHWFQQHSRQNVLFDQSTKVEINNDHRQMFDQRSWSCQSFGSSPRGIVYAVSKSDRAESRRSSDFEDPGLGYSSLANAPEFIRTFQAEVTINEGERFEVDCLMVGNPRPKIHWFFNDRPVKSSPGFFELSNVGDTYTIRLTPARLECAGYYRLCAENIRGRAEAQTLIHVRPKSMIPKPLQQRRSLGDARVGGMHALVRIQRERQWGAQQQKRALSTPPQPLFIDGRRSATTAADSPLYQQQQQQQIFVYRQHQQQQQQQQFPATIPSFVHLPNTNGKQQVKSAASSLHKLMDAEQIRHLTPPQPKGSAPHFIQTLVSVVAPEGQNARFEAVVTGLPQPRIEWSKNGPNDVGKYCCTAENSFGMASSSAQLLLRAKTIAPDFVQRLVSEEVEEGMPLKWTVQVSGDPEPTVKWLLDGHQIEDAHDGVRFVQQDLCVHHLFIDDINLSDAGQYTCVLENGAGEARSTADLVVRRKGTVPGKYVHVTKVTQERHQRGEEVAQQETIVVADEIEKENGIDKNEK</sequence>
<dbReference type="GO" id="GO:0031672">
    <property type="term" value="C:A band"/>
    <property type="evidence" value="ECO:0007669"/>
    <property type="project" value="UniProtKB-ARBA"/>
</dbReference>
<comment type="subcellular location">
    <subcellularLocation>
        <location evidence="1">Cytoplasm</location>
    </subcellularLocation>
</comment>
<feature type="domain" description="Ig-like" evidence="8">
    <location>
        <begin position="721"/>
        <end position="811"/>
    </location>
</feature>
<keyword evidence="5" id="KW-0393">Immunoglobulin domain</keyword>
<organism evidence="9 10">
    <name type="scientific">Globodera rostochiensis</name>
    <name type="common">Golden nematode worm</name>
    <name type="synonym">Heterodera rostochiensis</name>
    <dbReference type="NCBI Taxonomy" id="31243"/>
    <lineage>
        <taxon>Eukaryota</taxon>
        <taxon>Metazoa</taxon>
        <taxon>Ecdysozoa</taxon>
        <taxon>Nematoda</taxon>
        <taxon>Chromadorea</taxon>
        <taxon>Rhabditida</taxon>
        <taxon>Tylenchina</taxon>
        <taxon>Tylenchomorpha</taxon>
        <taxon>Tylenchoidea</taxon>
        <taxon>Heteroderidae</taxon>
        <taxon>Heteroderinae</taxon>
        <taxon>Globodera</taxon>
    </lineage>
</organism>
<dbReference type="Gene3D" id="2.60.40.10">
    <property type="entry name" value="Immunoglobulins"/>
    <property type="match status" value="6"/>
</dbReference>
<dbReference type="PANTHER" id="PTHR47633">
    <property type="entry name" value="IMMUNOGLOBULIN"/>
    <property type="match status" value="1"/>
</dbReference>
<dbReference type="InterPro" id="IPR036179">
    <property type="entry name" value="Ig-like_dom_sf"/>
</dbReference>
<feature type="domain" description="Ig-like" evidence="8">
    <location>
        <begin position="1456"/>
        <end position="1518"/>
    </location>
</feature>
<feature type="domain" description="Ig-like" evidence="8">
    <location>
        <begin position="1225"/>
        <end position="1315"/>
    </location>
</feature>
<evidence type="ECO:0000313" key="10">
    <source>
        <dbReference type="WBParaSite" id="Gr19_v10_g9465.t1"/>
    </source>
</evidence>
<reference evidence="10" key="1">
    <citation type="submission" date="2022-11" db="UniProtKB">
        <authorList>
            <consortium name="WormBaseParasite"/>
        </authorList>
    </citation>
    <scope>IDENTIFICATION</scope>
</reference>
<evidence type="ECO:0000256" key="3">
    <source>
        <dbReference type="ARBA" id="ARBA00022737"/>
    </source>
</evidence>
<evidence type="ECO:0000259" key="8">
    <source>
        <dbReference type="PROSITE" id="PS50835"/>
    </source>
</evidence>
<dbReference type="Proteomes" id="UP000887572">
    <property type="component" value="Unplaced"/>
</dbReference>
<dbReference type="GO" id="GO:0019899">
    <property type="term" value="F:enzyme binding"/>
    <property type="evidence" value="ECO:0007669"/>
    <property type="project" value="UniProtKB-ARBA"/>
</dbReference>
<feature type="domain" description="Ig-like" evidence="8">
    <location>
        <begin position="1022"/>
        <end position="1113"/>
    </location>
</feature>
<keyword evidence="6" id="KW-0175">Coiled coil</keyword>
<dbReference type="InterPro" id="IPR003599">
    <property type="entry name" value="Ig_sub"/>
</dbReference>
<dbReference type="SUPFAM" id="SSF48726">
    <property type="entry name" value="Immunoglobulin"/>
    <property type="match status" value="6"/>
</dbReference>
<feature type="domain" description="Ig-like" evidence="8">
    <location>
        <begin position="881"/>
        <end position="964"/>
    </location>
</feature>
<dbReference type="InterPro" id="IPR058157">
    <property type="entry name" value="Spectrin_met"/>
</dbReference>